<evidence type="ECO:0000313" key="8">
    <source>
        <dbReference type="Proteomes" id="UP000179344"/>
    </source>
</evidence>
<comment type="caution">
    <text evidence="7">The sequence shown here is derived from an EMBL/GenBank/DDBJ whole genome shotgun (WGS) entry which is preliminary data.</text>
</comment>
<dbReference type="GO" id="GO:1990063">
    <property type="term" value="C:Bam protein complex"/>
    <property type="evidence" value="ECO:0007669"/>
    <property type="project" value="TreeGrafter"/>
</dbReference>
<gene>
    <name evidence="4" type="primary">bamE</name>
    <name evidence="7" type="ORF">A2V92_01145</name>
</gene>
<organism evidence="7 8">
    <name type="scientific">Candidatus Muproteobacteria bacterium RBG_16_65_31</name>
    <dbReference type="NCBI Taxonomy" id="1817759"/>
    <lineage>
        <taxon>Bacteria</taxon>
        <taxon>Pseudomonadati</taxon>
        <taxon>Pseudomonadota</taxon>
        <taxon>Candidatus Muproteobacteria</taxon>
    </lineage>
</organism>
<evidence type="ECO:0000259" key="6">
    <source>
        <dbReference type="Pfam" id="PF04355"/>
    </source>
</evidence>
<name>A0A1F6TEA8_9PROT</name>
<evidence type="ECO:0000256" key="2">
    <source>
        <dbReference type="ARBA" id="ARBA00023136"/>
    </source>
</evidence>
<sequence>MLLAALLVSGCVSVYKLDVQQGNVVTPEMLGTLKPGMTRNQVRYVLGTPLIADPFHQDRWDYFYSYKKGGADSAQTRRLTVIFRNDVLVAVDGDTVPQTGDFAAVPDGATPPAGAAQEPAKSATDATPHLGPPAPPRTLMLR</sequence>
<dbReference type="InterPro" id="IPR026592">
    <property type="entry name" value="BamE"/>
</dbReference>
<dbReference type="PANTHER" id="PTHR37482:SF1">
    <property type="entry name" value="OUTER MEMBRANE PROTEIN ASSEMBLY FACTOR BAME"/>
    <property type="match status" value="1"/>
</dbReference>
<keyword evidence="1 4" id="KW-0732">Signal</keyword>
<dbReference type="GO" id="GO:0043165">
    <property type="term" value="P:Gram-negative-bacterium-type cell outer membrane assembly"/>
    <property type="evidence" value="ECO:0007669"/>
    <property type="project" value="UniProtKB-UniRule"/>
</dbReference>
<dbReference type="Gene3D" id="3.30.1450.10">
    <property type="match status" value="1"/>
</dbReference>
<dbReference type="AlphaFoldDB" id="A0A1F6TEA8"/>
<dbReference type="InterPro" id="IPR007450">
    <property type="entry name" value="BamE_dom"/>
</dbReference>
<proteinExistence type="inferred from homology"/>
<accession>A0A1F6TEA8</accession>
<dbReference type="InterPro" id="IPR037873">
    <property type="entry name" value="BamE-like"/>
</dbReference>
<protein>
    <recommendedName>
        <fullName evidence="4">Outer membrane protein assembly factor BamE</fullName>
    </recommendedName>
</protein>
<dbReference type="PANTHER" id="PTHR37482">
    <property type="entry name" value="OUTER MEMBRANE PROTEIN ASSEMBLY FACTOR BAME"/>
    <property type="match status" value="1"/>
</dbReference>
<comment type="subcellular location">
    <subcellularLocation>
        <location evidence="4">Cell outer membrane</location>
    </subcellularLocation>
</comment>
<comment type="similarity">
    <text evidence="4">Belongs to the BamE family.</text>
</comment>
<comment type="subunit">
    <text evidence="4">Part of the Bam complex.</text>
</comment>
<comment type="function">
    <text evidence="4">Part of the outer membrane protein assembly complex, which is involved in assembly and insertion of beta-barrel proteins into the outer membrane.</text>
</comment>
<dbReference type="GO" id="GO:0030674">
    <property type="term" value="F:protein-macromolecule adaptor activity"/>
    <property type="evidence" value="ECO:0007669"/>
    <property type="project" value="TreeGrafter"/>
</dbReference>
<keyword evidence="2 4" id="KW-0472">Membrane</keyword>
<dbReference type="EMBL" id="MFST01000116">
    <property type="protein sequence ID" value="OGI43473.1"/>
    <property type="molecule type" value="Genomic_DNA"/>
</dbReference>
<feature type="region of interest" description="Disordered" evidence="5">
    <location>
        <begin position="97"/>
        <end position="142"/>
    </location>
</feature>
<reference evidence="7 8" key="1">
    <citation type="journal article" date="2016" name="Nat. Commun.">
        <title>Thousands of microbial genomes shed light on interconnected biogeochemical processes in an aquifer system.</title>
        <authorList>
            <person name="Anantharaman K."/>
            <person name="Brown C.T."/>
            <person name="Hug L.A."/>
            <person name="Sharon I."/>
            <person name="Castelle C.J."/>
            <person name="Probst A.J."/>
            <person name="Thomas B.C."/>
            <person name="Singh A."/>
            <person name="Wilkins M.J."/>
            <person name="Karaoz U."/>
            <person name="Brodie E.L."/>
            <person name="Williams K.H."/>
            <person name="Hubbard S.S."/>
            <person name="Banfield J.F."/>
        </authorList>
    </citation>
    <scope>NUCLEOTIDE SEQUENCE [LARGE SCALE GENOMIC DNA]</scope>
</reference>
<evidence type="ECO:0000256" key="4">
    <source>
        <dbReference type="HAMAP-Rule" id="MF_00925"/>
    </source>
</evidence>
<evidence type="ECO:0000256" key="5">
    <source>
        <dbReference type="SAM" id="MobiDB-lite"/>
    </source>
</evidence>
<evidence type="ECO:0000256" key="1">
    <source>
        <dbReference type="ARBA" id="ARBA00022729"/>
    </source>
</evidence>
<dbReference type="HAMAP" id="MF_00925">
    <property type="entry name" value="OM_assembly_BamE"/>
    <property type="match status" value="1"/>
</dbReference>
<dbReference type="Proteomes" id="UP000179344">
    <property type="component" value="Unassembled WGS sequence"/>
</dbReference>
<keyword evidence="3 4" id="KW-0998">Cell outer membrane</keyword>
<evidence type="ECO:0000256" key="3">
    <source>
        <dbReference type="ARBA" id="ARBA00023237"/>
    </source>
</evidence>
<feature type="domain" description="Outer membrane protein assembly factor BamE" evidence="6">
    <location>
        <begin position="22"/>
        <end position="90"/>
    </location>
</feature>
<dbReference type="GO" id="GO:0051205">
    <property type="term" value="P:protein insertion into membrane"/>
    <property type="evidence" value="ECO:0007669"/>
    <property type="project" value="UniProtKB-UniRule"/>
</dbReference>
<dbReference type="Pfam" id="PF04355">
    <property type="entry name" value="BamE"/>
    <property type="match status" value="1"/>
</dbReference>
<evidence type="ECO:0000313" key="7">
    <source>
        <dbReference type="EMBL" id="OGI43473.1"/>
    </source>
</evidence>